<proteinExistence type="predicted"/>
<dbReference type="VEuPathDB" id="VectorBase:GAUT031167"/>
<dbReference type="EnsemblMetazoa" id="GAUT031167-RA">
    <property type="protein sequence ID" value="GAUT031167-PA"/>
    <property type="gene ID" value="GAUT031167"/>
</dbReference>
<dbReference type="AlphaFoldDB" id="A0A1A9VAM1"/>
<accession>A0A1A9VAM1</accession>
<dbReference type="Proteomes" id="UP000078200">
    <property type="component" value="Unassembled WGS sequence"/>
</dbReference>
<name>A0A1A9VAM1_GLOAU</name>
<protein>
    <submittedName>
        <fullName evidence="1">Uncharacterized protein</fullName>
    </submittedName>
</protein>
<keyword evidence="2" id="KW-1185">Reference proteome</keyword>
<reference evidence="1" key="1">
    <citation type="submission" date="2020-05" db="UniProtKB">
        <authorList>
            <consortium name="EnsemblMetazoa"/>
        </authorList>
    </citation>
    <scope>IDENTIFICATION</scope>
    <source>
        <strain evidence="1">TTRI</strain>
    </source>
</reference>
<sequence>MSTTSCKSDITVCKSLAPEPSADPIAILEICLLSSAAKSSTRPEASNPGTEQSKAGVLQFNCFSTTAASFLSVSRVAITESSSKILPLASLSACNRLFSNCRNRKRNSPCNFNKSERFSSISGRSAFRT</sequence>
<evidence type="ECO:0000313" key="1">
    <source>
        <dbReference type="EnsemblMetazoa" id="GAUT031167-PA"/>
    </source>
</evidence>
<organism evidence="1 2">
    <name type="scientific">Glossina austeni</name>
    <name type="common">Savannah tsetse fly</name>
    <dbReference type="NCBI Taxonomy" id="7395"/>
    <lineage>
        <taxon>Eukaryota</taxon>
        <taxon>Metazoa</taxon>
        <taxon>Ecdysozoa</taxon>
        <taxon>Arthropoda</taxon>
        <taxon>Hexapoda</taxon>
        <taxon>Insecta</taxon>
        <taxon>Pterygota</taxon>
        <taxon>Neoptera</taxon>
        <taxon>Endopterygota</taxon>
        <taxon>Diptera</taxon>
        <taxon>Brachycera</taxon>
        <taxon>Muscomorpha</taxon>
        <taxon>Hippoboscoidea</taxon>
        <taxon>Glossinidae</taxon>
        <taxon>Glossina</taxon>
    </lineage>
</organism>
<evidence type="ECO:0000313" key="2">
    <source>
        <dbReference type="Proteomes" id="UP000078200"/>
    </source>
</evidence>